<dbReference type="STRING" id="42249.A0A317SIT0"/>
<feature type="domain" description="Glycosyltransferase 2-like" evidence="3">
    <location>
        <begin position="496"/>
        <end position="703"/>
    </location>
</feature>
<dbReference type="Pfam" id="PF13632">
    <property type="entry name" value="Glyco_trans_2_3"/>
    <property type="match status" value="1"/>
</dbReference>
<sequence length="879" mass="98533">MGIGDYFRAKPASGKAPAGDPAAPSQADHAAELRPPLFPPSGSETASGEASSRSSAIMIDDIKHQVMVSYLYQQQSSQLWVNPNPPPGQSNASEGVLLRKSKGQYMACPASLSNSLLAEACSALNVHVAMTVSSRVIKTFLQWSPDAIDVPLMNGLRIQIVPTIADLPRARKLQFAAFVAREAILVVWDDDPLNIVTRAKFIENELMALVWKTPEVEEVELAKTELGPNVVEVIDEESGEVSGYREMRPTNLLNTILVAFTLALIITTLGAGYRQIGIEVAVDGNMLRLAFVALTPIQIFFTLFFGQVIIGCTAQCIGPVSQLSYNSKYYSARPPPRIRSGPLPHITIQCPVYKEGLSAVIIPTIKSIKQAISTYELQGGTANILINDDGLQVFKPEDEHLRKERIDFYTDHNIGWVARPPHEKGGFQRKGRFKKASNMNFALMISCKVEDKLALIERDENWTQAKEARAYEDCLKEVLEEDGRAWADGNIRVGDYILLVDSDTRVPADCLLDAASEMEQSPEVGIMQYSSGVMQVANHYFENGITFFTNLIYTAIRYTVANGDVAPFVGHNAILRWSAIQQVSYRDEDGYEKFWSESHVSEDFDMSLRLQVNGYTIRLAAYTGEGFKEGVSLTVYDELARWEKYAYGCNELLFHPLRFWPIRGPFTPLFRKFLFSNIRMTSKITIISYIGTYYAIGAAWIMTTANYFAIGWYNGYLDKYYIDSWKVWFSIVIVFNLFGNLALAVMRYRTREKSFLPSLLENFKWIFLLGIFLGGLSLHVSQALLAHMFEINMDWGFTSKEVELSNFFIEVPKVMKRFKFSFAFSILAIVAMIVLATASFVPHSWVIKDFVAILPMATVAGSHLLLPIALNPALMTFQW</sequence>
<evidence type="ECO:0000313" key="5">
    <source>
        <dbReference type="EMBL" id="PWW73657.1"/>
    </source>
</evidence>
<feature type="transmembrane region" description="Helical" evidence="2">
    <location>
        <begin position="252"/>
        <end position="273"/>
    </location>
</feature>
<dbReference type="InterPro" id="IPR001173">
    <property type="entry name" value="Glyco_trans_2-like"/>
</dbReference>
<feature type="transmembrane region" description="Helical" evidence="2">
    <location>
        <begin position="850"/>
        <end position="870"/>
    </location>
</feature>
<feature type="transmembrane region" description="Helical" evidence="2">
    <location>
        <begin position="285"/>
        <end position="305"/>
    </location>
</feature>
<keyword evidence="2" id="KW-0812">Transmembrane</keyword>
<evidence type="ECO:0000259" key="4">
    <source>
        <dbReference type="Pfam" id="PF25550"/>
    </source>
</evidence>
<accession>A0A317SIT0</accession>
<dbReference type="SUPFAM" id="SSF53448">
    <property type="entry name" value="Nucleotide-diphospho-sugar transferases"/>
    <property type="match status" value="1"/>
</dbReference>
<comment type="caution">
    <text evidence="5">The sequence shown here is derived from an EMBL/GenBank/DDBJ whole genome shotgun (WGS) entry which is preliminary data.</text>
</comment>
<evidence type="ECO:0000256" key="1">
    <source>
        <dbReference type="SAM" id="MobiDB-lite"/>
    </source>
</evidence>
<feature type="compositionally biased region" description="Low complexity" evidence="1">
    <location>
        <begin position="41"/>
        <end position="53"/>
    </location>
</feature>
<dbReference type="Proteomes" id="UP000246991">
    <property type="component" value="Unassembled WGS sequence"/>
</dbReference>
<feature type="region of interest" description="Disordered" evidence="1">
    <location>
        <begin position="1"/>
        <end position="53"/>
    </location>
</feature>
<evidence type="ECO:0000313" key="6">
    <source>
        <dbReference type="Proteomes" id="UP000246991"/>
    </source>
</evidence>
<dbReference type="PANTHER" id="PTHR35408">
    <property type="entry name" value="CHROMOSOME 15, WHOLE GENOME SHOTGUN SEQUENCE"/>
    <property type="match status" value="1"/>
</dbReference>
<keyword evidence="2" id="KW-0472">Membrane</keyword>
<dbReference type="AlphaFoldDB" id="A0A317SIT0"/>
<proteinExistence type="predicted"/>
<reference evidence="5 6" key="1">
    <citation type="submission" date="2018-03" db="EMBL/GenBank/DDBJ databases">
        <title>Genomes of Pezizomycetes fungi and the evolution of truffles.</title>
        <authorList>
            <person name="Murat C."/>
            <person name="Payen T."/>
            <person name="Noel B."/>
            <person name="Kuo A."/>
            <person name="Martin F.M."/>
        </authorList>
    </citation>
    <scope>NUCLEOTIDE SEQUENCE [LARGE SCALE GENOMIC DNA]</scope>
    <source>
        <strain evidence="5">091103-1</strain>
    </source>
</reference>
<feature type="transmembrane region" description="Helical" evidence="2">
    <location>
        <begin position="820"/>
        <end position="838"/>
    </location>
</feature>
<protein>
    <submittedName>
        <fullName evidence="5">Uncharacterized protein</fullName>
    </submittedName>
</protein>
<dbReference type="Pfam" id="PF25550">
    <property type="entry name" value="DUF7928"/>
    <property type="match status" value="1"/>
</dbReference>
<feature type="transmembrane region" description="Helical" evidence="2">
    <location>
        <begin position="765"/>
        <end position="789"/>
    </location>
</feature>
<gene>
    <name evidence="5" type="ORF">C7212DRAFT_284556</name>
</gene>
<keyword evidence="2" id="KW-1133">Transmembrane helix</keyword>
<dbReference type="PANTHER" id="PTHR35408:SF3">
    <property type="entry name" value="GLYCOSYLTRANSFERASE 2-LIKE DOMAIN-CONTAINING PROTEIN"/>
    <property type="match status" value="1"/>
</dbReference>
<dbReference type="InterPro" id="IPR057688">
    <property type="entry name" value="DUF7928"/>
</dbReference>
<evidence type="ECO:0000259" key="3">
    <source>
        <dbReference type="Pfam" id="PF13632"/>
    </source>
</evidence>
<feature type="domain" description="DUF7928" evidence="4">
    <location>
        <begin position="62"/>
        <end position="218"/>
    </location>
</feature>
<name>A0A317SIT0_9PEZI</name>
<dbReference type="EMBL" id="PYWC01000076">
    <property type="protein sequence ID" value="PWW73657.1"/>
    <property type="molecule type" value="Genomic_DNA"/>
</dbReference>
<dbReference type="Gene3D" id="3.90.550.10">
    <property type="entry name" value="Spore Coat Polysaccharide Biosynthesis Protein SpsA, Chain A"/>
    <property type="match status" value="1"/>
</dbReference>
<keyword evidence="6" id="KW-1185">Reference proteome</keyword>
<dbReference type="InterPro" id="IPR029044">
    <property type="entry name" value="Nucleotide-diphossugar_trans"/>
</dbReference>
<dbReference type="OrthoDB" id="38531at2759"/>
<organism evidence="5 6">
    <name type="scientific">Tuber magnatum</name>
    <name type="common">white Piedmont truffle</name>
    <dbReference type="NCBI Taxonomy" id="42249"/>
    <lineage>
        <taxon>Eukaryota</taxon>
        <taxon>Fungi</taxon>
        <taxon>Dikarya</taxon>
        <taxon>Ascomycota</taxon>
        <taxon>Pezizomycotina</taxon>
        <taxon>Pezizomycetes</taxon>
        <taxon>Pezizales</taxon>
        <taxon>Tuberaceae</taxon>
        <taxon>Tuber</taxon>
    </lineage>
</organism>
<feature type="transmembrane region" description="Helical" evidence="2">
    <location>
        <begin position="725"/>
        <end position="745"/>
    </location>
</feature>
<feature type="transmembrane region" description="Helical" evidence="2">
    <location>
        <begin position="686"/>
        <end position="713"/>
    </location>
</feature>
<evidence type="ECO:0000256" key="2">
    <source>
        <dbReference type="SAM" id="Phobius"/>
    </source>
</evidence>